<dbReference type="EMBL" id="CM031819">
    <property type="protein sequence ID" value="KAG6636392.1"/>
    <property type="molecule type" value="Genomic_DNA"/>
</dbReference>
<evidence type="ECO:0000313" key="2">
    <source>
        <dbReference type="Proteomes" id="UP000811609"/>
    </source>
</evidence>
<proteinExistence type="predicted"/>
<dbReference type="AlphaFoldDB" id="A0A8T1P4N1"/>
<protein>
    <submittedName>
        <fullName evidence="1">Uncharacterized protein</fullName>
    </submittedName>
</protein>
<organism evidence="1 2">
    <name type="scientific">Carya illinoinensis</name>
    <name type="common">Pecan</name>
    <dbReference type="NCBI Taxonomy" id="32201"/>
    <lineage>
        <taxon>Eukaryota</taxon>
        <taxon>Viridiplantae</taxon>
        <taxon>Streptophyta</taxon>
        <taxon>Embryophyta</taxon>
        <taxon>Tracheophyta</taxon>
        <taxon>Spermatophyta</taxon>
        <taxon>Magnoliopsida</taxon>
        <taxon>eudicotyledons</taxon>
        <taxon>Gunneridae</taxon>
        <taxon>Pentapetalae</taxon>
        <taxon>rosids</taxon>
        <taxon>fabids</taxon>
        <taxon>Fagales</taxon>
        <taxon>Juglandaceae</taxon>
        <taxon>Carya</taxon>
    </lineage>
</organism>
<gene>
    <name evidence="1" type="ORF">CIPAW_11G108000</name>
</gene>
<name>A0A8T1P4N1_CARIL</name>
<sequence>MEELGTIRHHLGRPSLLETVVTNPMSNPWLESCNKALVKKVVMYQAVSDSSHPEVKTLHRLSYP</sequence>
<accession>A0A8T1P4N1</accession>
<reference evidence="1" key="1">
    <citation type="submission" date="2020-12" db="EMBL/GenBank/DDBJ databases">
        <title>WGS assembly of Carya illinoinensis cv. Pawnee.</title>
        <authorList>
            <person name="Platts A."/>
            <person name="Shu S."/>
            <person name="Wright S."/>
            <person name="Barry K."/>
            <person name="Edger P."/>
            <person name="Pires J.C."/>
            <person name="Schmutz J."/>
        </authorList>
    </citation>
    <scope>NUCLEOTIDE SEQUENCE</scope>
    <source>
        <tissue evidence="1">Leaf</tissue>
    </source>
</reference>
<dbReference type="Proteomes" id="UP000811609">
    <property type="component" value="Chromosome 11"/>
</dbReference>
<comment type="caution">
    <text evidence="1">The sequence shown here is derived from an EMBL/GenBank/DDBJ whole genome shotgun (WGS) entry which is preliminary data.</text>
</comment>
<keyword evidence="2" id="KW-1185">Reference proteome</keyword>
<evidence type="ECO:0000313" key="1">
    <source>
        <dbReference type="EMBL" id="KAG6636392.1"/>
    </source>
</evidence>